<reference evidence="1 2" key="1">
    <citation type="submission" date="2016-03" db="EMBL/GenBank/DDBJ databases">
        <authorList>
            <person name="Sant'Anna F.H."/>
            <person name="Ambrosini A."/>
            <person name="Souza R."/>
            <person name="Bach E."/>
            <person name="Fernandes G."/>
            <person name="Balsanelli E."/>
            <person name="Baura V.A."/>
            <person name="Souza E.M."/>
            <person name="Passaglia L."/>
        </authorList>
    </citation>
    <scope>NUCLEOTIDE SEQUENCE [LARGE SCALE GENOMIC DNA]</scope>
    <source>
        <strain evidence="1 2">P26E</strain>
    </source>
</reference>
<name>A0ABX3EKA6_9BACL</name>
<comment type="caution">
    <text evidence="1">The sequence shown here is derived from an EMBL/GenBank/DDBJ whole genome shotgun (WGS) entry which is preliminary data.</text>
</comment>
<proteinExistence type="predicted"/>
<protein>
    <submittedName>
        <fullName evidence="1">Uncharacterized protein</fullName>
    </submittedName>
</protein>
<dbReference type="Proteomes" id="UP000186058">
    <property type="component" value="Unassembled WGS sequence"/>
</dbReference>
<organism evidence="1 2">
    <name type="scientific">Paenibacillus helianthi</name>
    <dbReference type="NCBI Taxonomy" id="1349432"/>
    <lineage>
        <taxon>Bacteria</taxon>
        <taxon>Bacillati</taxon>
        <taxon>Bacillota</taxon>
        <taxon>Bacilli</taxon>
        <taxon>Bacillales</taxon>
        <taxon>Paenibacillaceae</taxon>
        <taxon>Paenibacillus</taxon>
    </lineage>
</organism>
<keyword evidence="2" id="KW-1185">Reference proteome</keyword>
<dbReference type="RefSeq" id="WP_074108247.1">
    <property type="nucleotide sequence ID" value="NZ_LVWI01000050.1"/>
</dbReference>
<accession>A0ABX3EKA6</accession>
<evidence type="ECO:0000313" key="2">
    <source>
        <dbReference type="Proteomes" id="UP000186058"/>
    </source>
</evidence>
<gene>
    <name evidence="1" type="ORF">A3844_18855</name>
</gene>
<sequence>MSHHDHMELETIVRKALGTSRRGMVVADADFTELAGGAFASLVGALSPYYVNGSIEQQAAIHELISKYSHTSGAKVNGETAREMARDLEVFFDTSGIELRSLK</sequence>
<dbReference type="EMBL" id="LVWI01000050">
    <property type="protein sequence ID" value="OKP84845.1"/>
    <property type="molecule type" value="Genomic_DNA"/>
</dbReference>
<evidence type="ECO:0000313" key="1">
    <source>
        <dbReference type="EMBL" id="OKP84845.1"/>
    </source>
</evidence>